<comment type="similarity">
    <text evidence="4">Belongs to the IspD/TarI cytidylyltransferase family. IspD subfamily.</text>
</comment>
<dbReference type="PANTHER" id="PTHR32125">
    <property type="entry name" value="2-C-METHYL-D-ERYTHRITOL 4-PHOSPHATE CYTIDYLYLTRANSFERASE, CHLOROPLASTIC"/>
    <property type="match status" value="1"/>
</dbReference>
<dbReference type="SUPFAM" id="SSF53448">
    <property type="entry name" value="Nucleotide-diphospho-sugar transferases"/>
    <property type="match status" value="1"/>
</dbReference>
<accession>A0A2N5NJX0</accession>
<feature type="site" description="Positions MEP for the nucleophilic attack" evidence="4">
    <location>
        <position position="216"/>
    </location>
</feature>
<dbReference type="InterPro" id="IPR050088">
    <property type="entry name" value="IspD/TarI_cytidylyltransf_bact"/>
</dbReference>
<dbReference type="RefSeq" id="WP_101879460.1">
    <property type="nucleotide sequence ID" value="NZ_NIHM01000006.1"/>
</dbReference>
<comment type="function">
    <text evidence="4">Catalyzes the formation of 4-diphosphocytidyl-2-C-methyl-D-erythritol from CTP and 2-C-methyl-D-erythritol 4-phosphate (MEP).</text>
</comment>
<dbReference type="CDD" id="cd02516">
    <property type="entry name" value="CDP-ME_synthetase"/>
    <property type="match status" value="1"/>
</dbReference>
<evidence type="ECO:0000313" key="5">
    <source>
        <dbReference type="EMBL" id="PLT56286.1"/>
    </source>
</evidence>
<keyword evidence="2 4" id="KW-0548">Nucleotidyltransferase</keyword>
<dbReference type="AlphaFoldDB" id="A0A2N5NJX0"/>
<feature type="site" description="Positions MEP for the nucleophilic attack" evidence="4">
    <location>
        <position position="158"/>
    </location>
</feature>
<dbReference type="InterPro" id="IPR001228">
    <property type="entry name" value="IspD"/>
</dbReference>
<dbReference type="NCBIfam" id="TIGR00453">
    <property type="entry name" value="ispD"/>
    <property type="match status" value="1"/>
</dbReference>
<gene>
    <name evidence="4 5" type="primary">ispD</name>
    <name evidence="5" type="ORF">CDL18_06340</name>
</gene>
<evidence type="ECO:0000256" key="4">
    <source>
        <dbReference type="HAMAP-Rule" id="MF_00108"/>
    </source>
</evidence>
<dbReference type="InterPro" id="IPR029044">
    <property type="entry name" value="Nucleotide-diphossugar_trans"/>
</dbReference>
<dbReference type="InterPro" id="IPR034683">
    <property type="entry name" value="IspD/TarI"/>
</dbReference>
<dbReference type="Gene3D" id="3.90.550.10">
    <property type="entry name" value="Spore Coat Polysaccharide Biosynthesis Protein SpsA, Chain A"/>
    <property type="match status" value="1"/>
</dbReference>
<comment type="caution">
    <text evidence="5">The sequence shown here is derived from an EMBL/GenBank/DDBJ whole genome shotgun (WGS) entry which is preliminary data.</text>
</comment>
<evidence type="ECO:0000256" key="3">
    <source>
        <dbReference type="ARBA" id="ARBA00023229"/>
    </source>
</evidence>
<comment type="pathway">
    <text evidence="4">Isoprenoid biosynthesis; isopentenyl diphosphate biosynthesis via DXP pathway; isopentenyl diphosphate from 1-deoxy-D-xylulose 5-phosphate: step 2/6.</text>
</comment>
<keyword evidence="3 4" id="KW-0414">Isoprene biosynthesis</keyword>
<evidence type="ECO:0000313" key="6">
    <source>
        <dbReference type="Proteomes" id="UP000234849"/>
    </source>
</evidence>
<dbReference type="EMBL" id="NIHM01000006">
    <property type="protein sequence ID" value="PLT56286.1"/>
    <property type="molecule type" value="Genomic_DNA"/>
</dbReference>
<name>A0A2N5NJX0_MEDGN</name>
<comment type="catalytic activity">
    <reaction evidence="4">
        <text>2-C-methyl-D-erythritol 4-phosphate + CTP + H(+) = 4-CDP-2-C-methyl-D-erythritol + diphosphate</text>
        <dbReference type="Rhea" id="RHEA:13429"/>
        <dbReference type="ChEBI" id="CHEBI:15378"/>
        <dbReference type="ChEBI" id="CHEBI:33019"/>
        <dbReference type="ChEBI" id="CHEBI:37563"/>
        <dbReference type="ChEBI" id="CHEBI:57823"/>
        <dbReference type="ChEBI" id="CHEBI:58262"/>
        <dbReference type="EC" id="2.7.7.60"/>
    </reaction>
</comment>
<sequence>MKEKEFVTAIVLAAGRGTRMGTKIQKQYLDLCGKPVLYYSLHAFQESPVIDEILLVTGEQEIEYCRTEIVEKYQFTKVKTILAGGAERYLSVWNGIQAAESRGYLFIHDGARPFVDEEMIERVYEQVQKEKACVVGMPVKDTIKIADEKEYVQTTPDRSTVWMIQTPQVFSYDIVKGAYEMLMREQQISVTDDAMVVEQMLNHPIRLVYGSYENIKITTPEDLEMAEVFLKRRKK</sequence>
<organism evidence="5 6">
    <name type="scientific">Mediterraneibacter gnavus</name>
    <name type="common">Ruminococcus gnavus</name>
    <dbReference type="NCBI Taxonomy" id="33038"/>
    <lineage>
        <taxon>Bacteria</taxon>
        <taxon>Bacillati</taxon>
        <taxon>Bacillota</taxon>
        <taxon>Clostridia</taxon>
        <taxon>Lachnospirales</taxon>
        <taxon>Lachnospiraceae</taxon>
        <taxon>Mediterraneibacter</taxon>
    </lineage>
</organism>
<dbReference type="PANTHER" id="PTHR32125:SF4">
    <property type="entry name" value="2-C-METHYL-D-ERYTHRITOL 4-PHOSPHATE CYTIDYLYLTRANSFERASE, CHLOROPLASTIC"/>
    <property type="match status" value="1"/>
</dbReference>
<protein>
    <recommendedName>
        <fullName evidence="4">2-C-methyl-D-erythritol 4-phosphate cytidylyltransferase</fullName>
        <ecNumber evidence="4">2.7.7.60</ecNumber>
    </recommendedName>
    <alternativeName>
        <fullName evidence="4">4-diphosphocytidyl-2C-methyl-D-erythritol synthase</fullName>
    </alternativeName>
    <alternativeName>
        <fullName evidence="4">MEP cytidylyltransferase</fullName>
        <shortName evidence="4">MCT</shortName>
    </alternativeName>
</protein>
<reference evidence="5 6" key="1">
    <citation type="journal article" date="2017" name="Genome Med.">
        <title>A novel Ruminococcus gnavus clade enriched in inflammatory bowel disease patients.</title>
        <authorList>
            <person name="Hall A.B."/>
            <person name="Yassour M."/>
            <person name="Sauk J."/>
            <person name="Garner A."/>
            <person name="Jiang X."/>
            <person name="Arthur T."/>
            <person name="Lagoudas G.K."/>
            <person name="Vatanen T."/>
            <person name="Fornelos N."/>
            <person name="Wilson R."/>
            <person name="Bertha M."/>
            <person name="Cohen M."/>
            <person name="Garber J."/>
            <person name="Khalili H."/>
            <person name="Gevers D."/>
            <person name="Ananthakrishnan A.N."/>
            <person name="Kugathasan S."/>
            <person name="Lander E.S."/>
            <person name="Blainey P."/>
            <person name="Vlamakis H."/>
            <person name="Xavier R.J."/>
            <person name="Huttenhower C."/>
        </authorList>
    </citation>
    <scope>NUCLEOTIDE SEQUENCE [LARGE SCALE GENOMIC DNA]</scope>
    <source>
        <strain evidence="5 6">RJX1118</strain>
    </source>
</reference>
<evidence type="ECO:0000256" key="2">
    <source>
        <dbReference type="ARBA" id="ARBA00022695"/>
    </source>
</evidence>
<dbReference type="FunFam" id="3.90.550.10:FF:000003">
    <property type="entry name" value="2-C-methyl-D-erythritol 4-phosphate cytidylyltransferase"/>
    <property type="match status" value="1"/>
</dbReference>
<evidence type="ECO:0000256" key="1">
    <source>
        <dbReference type="ARBA" id="ARBA00022679"/>
    </source>
</evidence>
<feature type="site" description="Transition state stabilizer" evidence="4">
    <location>
        <position position="26"/>
    </location>
</feature>
<keyword evidence="1 4" id="KW-0808">Transferase</keyword>
<dbReference type="EC" id="2.7.7.60" evidence="4"/>
<dbReference type="GO" id="GO:0019288">
    <property type="term" value="P:isopentenyl diphosphate biosynthetic process, methylerythritol 4-phosphate pathway"/>
    <property type="evidence" value="ECO:0007669"/>
    <property type="project" value="UniProtKB-UniRule"/>
</dbReference>
<dbReference type="UniPathway" id="UPA00056">
    <property type="reaction ID" value="UER00093"/>
</dbReference>
<feature type="site" description="Transition state stabilizer" evidence="4">
    <location>
        <position position="19"/>
    </location>
</feature>
<dbReference type="HAMAP" id="MF_00108">
    <property type="entry name" value="IspD"/>
    <property type="match status" value="1"/>
</dbReference>
<dbReference type="Pfam" id="PF01128">
    <property type="entry name" value="IspD"/>
    <property type="match status" value="1"/>
</dbReference>
<dbReference type="Proteomes" id="UP000234849">
    <property type="component" value="Unassembled WGS sequence"/>
</dbReference>
<proteinExistence type="inferred from homology"/>
<dbReference type="GO" id="GO:0050518">
    <property type="term" value="F:2-C-methyl-D-erythritol 4-phosphate cytidylyltransferase activity"/>
    <property type="evidence" value="ECO:0007669"/>
    <property type="project" value="UniProtKB-UniRule"/>
</dbReference>